<feature type="transmembrane region" description="Helical" evidence="2">
    <location>
        <begin position="255"/>
        <end position="275"/>
    </location>
</feature>
<evidence type="ECO:0000313" key="3">
    <source>
        <dbReference type="EMBL" id="TCD65755.1"/>
    </source>
</evidence>
<evidence type="ECO:0000256" key="1">
    <source>
        <dbReference type="SAM" id="MobiDB-lite"/>
    </source>
</evidence>
<dbReference type="Proteomes" id="UP000292702">
    <property type="component" value="Unassembled WGS sequence"/>
</dbReference>
<keyword evidence="4" id="KW-1185">Reference proteome</keyword>
<dbReference type="OrthoDB" id="2733714at2759"/>
<gene>
    <name evidence="3" type="ORF">EIP91_002239</name>
</gene>
<feature type="region of interest" description="Disordered" evidence="1">
    <location>
        <begin position="81"/>
        <end position="100"/>
    </location>
</feature>
<sequence length="359" mass="39780">MALIGFVIPEVMFVVAVLETINALQRTAAARKTDGLKEWSLTLSFVAASGGFTSDPEHTTVLENMGDVVRYVLYKEEEGAEGAEAKQSQTAFNSGPPGAPRQGQAIDYGHLWQEIEDRSKQDYLGKFFAIFQVLQLLLRVSGRTAEGLPVTPLEIMSCGHVVLAVGAYVSWWKKPYGIHHPIWLKLMDKDKTHLQAAGNQENANRSMSCLGELSRGLSKCRRAANSYYSAITSRFYSVIQQWQEDNNQSLRYRNILLVLILSPFLACFSAIHLAGWNLEFPSSGGRVLWRTLGFLFVGNVSAATAATVELAETAVGVVSTSCFVAARLCMMCLVVYSFWGLPKDAYQDVNWLTFVPQWS</sequence>
<feature type="transmembrane region" description="Helical" evidence="2">
    <location>
        <begin position="315"/>
        <end position="339"/>
    </location>
</feature>
<dbReference type="PANTHER" id="PTHR35043:SF7">
    <property type="entry name" value="TRANSCRIPTION FACTOR DOMAIN-CONTAINING PROTEIN"/>
    <property type="match status" value="1"/>
</dbReference>
<evidence type="ECO:0000313" key="4">
    <source>
        <dbReference type="Proteomes" id="UP000292702"/>
    </source>
</evidence>
<keyword evidence="2" id="KW-0472">Membrane</keyword>
<dbReference type="EMBL" id="RWJN01000165">
    <property type="protein sequence ID" value="TCD65755.1"/>
    <property type="molecule type" value="Genomic_DNA"/>
</dbReference>
<organism evidence="3 4">
    <name type="scientific">Steccherinum ochraceum</name>
    <dbReference type="NCBI Taxonomy" id="92696"/>
    <lineage>
        <taxon>Eukaryota</taxon>
        <taxon>Fungi</taxon>
        <taxon>Dikarya</taxon>
        <taxon>Basidiomycota</taxon>
        <taxon>Agaricomycotina</taxon>
        <taxon>Agaricomycetes</taxon>
        <taxon>Polyporales</taxon>
        <taxon>Steccherinaceae</taxon>
        <taxon>Steccherinum</taxon>
    </lineage>
</organism>
<dbReference type="STRING" id="92696.A0A4R0RIT8"/>
<evidence type="ECO:0000256" key="2">
    <source>
        <dbReference type="SAM" id="Phobius"/>
    </source>
</evidence>
<name>A0A4R0RIT8_9APHY</name>
<proteinExistence type="predicted"/>
<accession>A0A4R0RIT8</accession>
<feature type="transmembrane region" description="Helical" evidence="2">
    <location>
        <begin position="6"/>
        <end position="24"/>
    </location>
</feature>
<feature type="transmembrane region" description="Helical" evidence="2">
    <location>
        <begin position="287"/>
        <end position="308"/>
    </location>
</feature>
<dbReference type="AlphaFoldDB" id="A0A4R0RIT8"/>
<keyword evidence="2" id="KW-0812">Transmembrane</keyword>
<keyword evidence="2" id="KW-1133">Transmembrane helix</keyword>
<dbReference type="PANTHER" id="PTHR35043">
    <property type="entry name" value="TRANSCRIPTION FACTOR DOMAIN-CONTAINING PROTEIN"/>
    <property type="match status" value="1"/>
</dbReference>
<comment type="caution">
    <text evidence="3">The sequence shown here is derived from an EMBL/GenBank/DDBJ whole genome shotgun (WGS) entry which is preliminary data.</text>
</comment>
<reference evidence="3 4" key="1">
    <citation type="submission" date="2018-11" db="EMBL/GenBank/DDBJ databases">
        <title>Genome assembly of Steccherinum ochraceum LE-BIN_3174, the white-rot fungus of the Steccherinaceae family (The Residual Polyporoid clade, Polyporales, Basidiomycota).</title>
        <authorList>
            <person name="Fedorova T.V."/>
            <person name="Glazunova O.A."/>
            <person name="Landesman E.O."/>
            <person name="Moiseenko K.V."/>
            <person name="Psurtseva N.V."/>
            <person name="Savinova O.S."/>
            <person name="Shakhova N.V."/>
            <person name="Tyazhelova T.V."/>
            <person name="Vasina D.V."/>
        </authorList>
    </citation>
    <scope>NUCLEOTIDE SEQUENCE [LARGE SCALE GENOMIC DNA]</scope>
    <source>
        <strain evidence="3 4">LE-BIN_3174</strain>
    </source>
</reference>
<protein>
    <submittedName>
        <fullName evidence="3">Uncharacterized protein</fullName>
    </submittedName>
</protein>